<protein>
    <recommendedName>
        <fullName evidence="10">Type II secretion system protein GspF domain-containing protein</fullName>
    </recommendedName>
</protein>
<keyword evidence="3 8" id="KW-0813">Transport</keyword>
<dbReference type="InterPro" id="IPR003004">
    <property type="entry name" value="GspF/PilC"/>
</dbReference>
<name>A0A2P6MK82_ALKUR</name>
<dbReference type="Proteomes" id="UP000243650">
    <property type="component" value="Unassembled WGS sequence"/>
</dbReference>
<feature type="domain" description="Type II secretion system protein GspF" evidence="10">
    <location>
        <begin position="213"/>
        <end position="335"/>
    </location>
</feature>
<proteinExistence type="inferred from homology"/>
<evidence type="ECO:0000256" key="7">
    <source>
        <dbReference type="ARBA" id="ARBA00023136"/>
    </source>
</evidence>
<dbReference type="Gene3D" id="1.20.81.30">
    <property type="entry name" value="Type II secretion system (T2SS), domain F"/>
    <property type="match status" value="2"/>
</dbReference>
<gene>
    <name evidence="11" type="ORF">C6I21_01805</name>
</gene>
<dbReference type="PRINTS" id="PR00812">
    <property type="entry name" value="BCTERIALGSPF"/>
</dbReference>
<evidence type="ECO:0000256" key="1">
    <source>
        <dbReference type="ARBA" id="ARBA00004651"/>
    </source>
</evidence>
<keyword evidence="4" id="KW-1003">Cell membrane</keyword>
<comment type="caution">
    <text evidence="11">The sequence shown here is derived from an EMBL/GenBank/DDBJ whole genome shotgun (WGS) entry which is preliminary data.</text>
</comment>
<keyword evidence="12" id="KW-1185">Reference proteome</keyword>
<evidence type="ECO:0000256" key="4">
    <source>
        <dbReference type="ARBA" id="ARBA00022475"/>
    </source>
</evidence>
<dbReference type="AlphaFoldDB" id="A0A2P6MK82"/>
<accession>A0A2P6MK82</accession>
<evidence type="ECO:0000256" key="6">
    <source>
        <dbReference type="ARBA" id="ARBA00022989"/>
    </source>
</evidence>
<comment type="subcellular location">
    <subcellularLocation>
        <location evidence="1 8">Cell membrane</location>
        <topology evidence="1 8">Multi-pass membrane protein</topology>
    </subcellularLocation>
</comment>
<keyword evidence="5 8" id="KW-0812">Transmembrane</keyword>
<dbReference type="PANTHER" id="PTHR30012">
    <property type="entry name" value="GENERAL SECRETION PATHWAY PROTEIN"/>
    <property type="match status" value="1"/>
</dbReference>
<dbReference type="GO" id="GO:0009306">
    <property type="term" value="P:protein secretion"/>
    <property type="evidence" value="ECO:0007669"/>
    <property type="project" value="InterPro"/>
</dbReference>
<dbReference type="PANTHER" id="PTHR30012:SF0">
    <property type="entry name" value="TYPE II SECRETION SYSTEM PROTEIN F-RELATED"/>
    <property type="match status" value="1"/>
</dbReference>
<dbReference type="Pfam" id="PF00482">
    <property type="entry name" value="T2SSF"/>
    <property type="match status" value="2"/>
</dbReference>
<dbReference type="InterPro" id="IPR001992">
    <property type="entry name" value="T2SS_GspF/T4SS_PilC_CS"/>
</dbReference>
<organism evidence="11 12">
    <name type="scientific">Alkalicoccus urumqiensis</name>
    <name type="common">Bacillus urumqiensis</name>
    <dbReference type="NCBI Taxonomy" id="1548213"/>
    <lineage>
        <taxon>Bacteria</taxon>
        <taxon>Bacillati</taxon>
        <taxon>Bacillota</taxon>
        <taxon>Bacilli</taxon>
        <taxon>Bacillales</taxon>
        <taxon>Bacillaceae</taxon>
        <taxon>Alkalicoccus</taxon>
    </lineage>
</organism>
<dbReference type="EMBL" id="PVNS01000002">
    <property type="protein sequence ID" value="PRO66687.1"/>
    <property type="molecule type" value="Genomic_DNA"/>
</dbReference>
<dbReference type="GO" id="GO:0005886">
    <property type="term" value="C:plasma membrane"/>
    <property type="evidence" value="ECO:0007669"/>
    <property type="project" value="UniProtKB-SubCell"/>
</dbReference>
<evidence type="ECO:0000313" key="12">
    <source>
        <dbReference type="Proteomes" id="UP000243650"/>
    </source>
</evidence>
<evidence type="ECO:0000256" key="3">
    <source>
        <dbReference type="ARBA" id="ARBA00022448"/>
    </source>
</evidence>
<keyword evidence="6 9" id="KW-1133">Transmembrane helix</keyword>
<comment type="similarity">
    <text evidence="2 8">Belongs to the GSP F family.</text>
</comment>
<dbReference type="RefSeq" id="WP_105957723.1">
    <property type="nucleotide sequence ID" value="NZ_PVNS01000002.1"/>
</dbReference>
<feature type="domain" description="Type II secretion system protein GspF" evidence="10">
    <location>
        <begin position="17"/>
        <end position="137"/>
    </location>
</feature>
<feature type="transmembrane region" description="Helical" evidence="9">
    <location>
        <begin position="156"/>
        <end position="182"/>
    </location>
</feature>
<feature type="transmembrane region" description="Helical" evidence="9">
    <location>
        <begin position="309"/>
        <end position="330"/>
    </location>
</feature>
<sequence length="343" mass="38371">MAVSRKIFSSHEARASFLLNTASILREGYSIKEAVMLLDTFLSGRTVDWLHELEEDMAGGSTFSEPLAKAGFPAETVHLIKMMESHGSLIEGLEQAGELLQSRSRTQKQLRQVMYYPMFLCISVLVLAAALLQGILPQFRGFFDAVDYELPWMTKVLLFAADWLLGPAFFAAAAAGGALFLIMRRKTAMERVGAALKVPGLKGYMQRILTYYFCAQLAPMMKQGRSLQESLRIIEEEAVLPFFQLEAAQYLAYLSDGEPFEDILRSRECYVPQLADVWSIGGLKGSQAQELQTFAGYMFRQLSEKTNRFVALIQPIVFCVIGGVVILLFMSMMMPVFSIVDTI</sequence>
<evidence type="ECO:0000256" key="9">
    <source>
        <dbReference type="SAM" id="Phobius"/>
    </source>
</evidence>
<keyword evidence="7 9" id="KW-0472">Membrane</keyword>
<evidence type="ECO:0000256" key="8">
    <source>
        <dbReference type="RuleBase" id="RU003923"/>
    </source>
</evidence>
<evidence type="ECO:0000259" key="10">
    <source>
        <dbReference type="Pfam" id="PF00482"/>
    </source>
</evidence>
<dbReference type="InterPro" id="IPR018076">
    <property type="entry name" value="T2SS_GspF_dom"/>
</dbReference>
<evidence type="ECO:0000256" key="2">
    <source>
        <dbReference type="ARBA" id="ARBA00005745"/>
    </source>
</evidence>
<feature type="transmembrane region" description="Helical" evidence="9">
    <location>
        <begin position="113"/>
        <end position="136"/>
    </location>
</feature>
<dbReference type="PROSITE" id="PS00874">
    <property type="entry name" value="T2SP_F"/>
    <property type="match status" value="1"/>
</dbReference>
<evidence type="ECO:0000313" key="11">
    <source>
        <dbReference type="EMBL" id="PRO66687.1"/>
    </source>
</evidence>
<dbReference type="InterPro" id="IPR042094">
    <property type="entry name" value="T2SS_GspF_sf"/>
</dbReference>
<dbReference type="OrthoDB" id="1638902at2"/>
<reference evidence="11 12" key="1">
    <citation type="submission" date="2018-03" db="EMBL/GenBank/DDBJ databases">
        <title>Bacillus urumqiensis sp. nov., a moderately haloalkaliphilic bacterium isolated from a salt lake.</title>
        <authorList>
            <person name="Zhao B."/>
            <person name="Liao Z."/>
        </authorList>
    </citation>
    <scope>NUCLEOTIDE SEQUENCE [LARGE SCALE GENOMIC DNA]</scope>
    <source>
        <strain evidence="11 12">BZ-SZ-XJ18</strain>
    </source>
</reference>
<evidence type="ECO:0000256" key="5">
    <source>
        <dbReference type="ARBA" id="ARBA00022692"/>
    </source>
</evidence>